<dbReference type="Proteomes" id="UP000318420">
    <property type="component" value="Segment"/>
</dbReference>
<evidence type="ECO:0000313" key="1">
    <source>
        <dbReference type="EMBL" id="QDH47150.1"/>
    </source>
</evidence>
<organism evidence="1 2">
    <name type="scientific">Aeromonas phage LAh10</name>
    <dbReference type="NCBI Taxonomy" id="2591025"/>
    <lineage>
        <taxon>Viruses</taxon>
        <taxon>Duplodnaviria</taxon>
        <taxon>Heunggongvirae</taxon>
        <taxon>Uroviricota</taxon>
        <taxon>Caudoviricetes</taxon>
        <taxon>Chimalliviridae</taxon>
        <taxon>Ludhianavirus</taxon>
        <taxon>Ludhianavirus LAh10</taxon>
    </lineage>
</organism>
<reference evidence="1 2" key="1">
    <citation type="submission" date="2019-04" db="EMBL/GenBank/DDBJ databases">
        <title>Novel bacteriophages capable of disrupting biofilms from clinical strains of Aeromonas hydrophila with intrinsic antibiotic resistance.</title>
        <authorList>
            <person name="Kabwe M."/>
            <person name="Brown T.L."/>
            <person name="Speirs L."/>
            <person name="Ku H."/>
            <person name="Leach M."/>
            <person name="Chan H.T."/>
            <person name="Petrovski S."/>
            <person name="Lock P."/>
            <person name="Tucci J."/>
        </authorList>
    </citation>
    <scope>NUCLEOTIDE SEQUENCE [LARGE SCALE GENOMIC DNA]</scope>
</reference>
<proteinExistence type="predicted"/>
<sequence length="193" mass="21989">MSCVIVGRYLGCCRLCNLCLFPLVLLGVTMKIIETAISLCLSARQFANTKVSVGMCEMDLRMEFPVNVNCKVKIHFFKGSVERTVHVGIYNGDDVLEEGYNETVTILTERDLKAVIETAICSWMVYKLDCMIEKGILKKNTLKPFDICKDPIYETMKRCYAGPDDLEDRINEWNKLGLNKTLMEILELTHDDV</sequence>
<gene>
    <name evidence="1" type="ORF">LAh10_182</name>
</gene>
<dbReference type="EMBL" id="MK838116">
    <property type="protein sequence ID" value="QDH47150.1"/>
    <property type="molecule type" value="Genomic_DNA"/>
</dbReference>
<name>A0A514A1J6_9CAUD</name>
<protein>
    <submittedName>
        <fullName evidence="1">Uncharacterized protein</fullName>
    </submittedName>
</protein>
<keyword evidence="2" id="KW-1185">Reference proteome</keyword>
<accession>A0A514A1J6</accession>
<evidence type="ECO:0000313" key="2">
    <source>
        <dbReference type="Proteomes" id="UP000318420"/>
    </source>
</evidence>